<protein>
    <submittedName>
        <fullName evidence="3">Putative secreted protein (Por secretion system target)</fullName>
    </submittedName>
</protein>
<dbReference type="Pfam" id="PF18962">
    <property type="entry name" value="Por_Secre_tail"/>
    <property type="match status" value="1"/>
</dbReference>
<feature type="signal peptide" evidence="1">
    <location>
        <begin position="1"/>
        <end position="28"/>
    </location>
</feature>
<dbReference type="EMBL" id="QGDT01000020">
    <property type="protein sequence ID" value="PWJ53906.1"/>
    <property type="molecule type" value="Genomic_DNA"/>
</dbReference>
<reference evidence="3 4" key="1">
    <citation type="submission" date="2018-03" db="EMBL/GenBank/DDBJ databases">
        <title>Genomic Encyclopedia of Archaeal and Bacterial Type Strains, Phase II (KMG-II): from individual species to whole genera.</title>
        <authorList>
            <person name="Goeker M."/>
        </authorList>
    </citation>
    <scope>NUCLEOTIDE SEQUENCE [LARGE SCALE GENOMIC DNA]</scope>
    <source>
        <strain evidence="3 4">DSM 100346</strain>
    </source>
</reference>
<feature type="chain" id="PRO_5016260172" evidence="1">
    <location>
        <begin position="29"/>
        <end position="1201"/>
    </location>
</feature>
<dbReference type="Pfam" id="PF05345">
    <property type="entry name" value="He_PIG"/>
    <property type="match status" value="1"/>
</dbReference>
<dbReference type="NCBIfam" id="TIGR04183">
    <property type="entry name" value="Por_Secre_tail"/>
    <property type="match status" value="1"/>
</dbReference>
<keyword evidence="1" id="KW-0732">Signal</keyword>
<feature type="domain" description="Secretion system C-terminal sorting" evidence="2">
    <location>
        <begin position="1128"/>
        <end position="1198"/>
    </location>
</feature>
<dbReference type="OrthoDB" id="953125at2"/>
<evidence type="ECO:0000313" key="3">
    <source>
        <dbReference type="EMBL" id="PWJ53906.1"/>
    </source>
</evidence>
<accession>A0A316A7J1</accession>
<dbReference type="InterPro" id="IPR013783">
    <property type="entry name" value="Ig-like_fold"/>
</dbReference>
<evidence type="ECO:0000256" key="1">
    <source>
        <dbReference type="SAM" id="SignalP"/>
    </source>
</evidence>
<dbReference type="Proteomes" id="UP000245880">
    <property type="component" value="Unassembled WGS sequence"/>
</dbReference>
<evidence type="ECO:0000313" key="4">
    <source>
        <dbReference type="Proteomes" id="UP000245880"/>
    </source>
</evidence>
<dbReference type="SUPFAM" id="SSF49313">
    <property type="entry name" value="Cadherin-like"/>
    <property type="match status" value="1"/>
</dbReference>
<dbReference type="Gene3D" id="2.60.40.10">
    <property type="entry name" value="Immunoglobulins"/>
    <property type="match status" value="1"/>
</dbReference>
<dbReference type="GO" id="GO:0016020">
    <property type="term" value="C:membrane"/>
    <property type="evidence" value="ECO:0007669"/>
    <property type="project" value="InterPro"/>
</dbReference>
<organism evidence="3 4">
    <name type="scientific">Dyadobacter jejuensis</name>
    <dbReference type="NCBI Taxonomy" id="1082580"/>
    <lineage>
        <taxon>Bacteria</taxon>
        <taxon>Pseudomonadati</taxon>
        <taxon>Bacteroidota</taxon>
        <taxon>Cytophagia</taxon>
        <taxon>Cytophagales</taxon>
        <taxon>Spirosomataceae</taxon>
        <taxon>Dyadobacter</taxon>
    </lineage>
</organism>
<dbReference type="RefSeq" id="WP_109678043.1">
    <property type="nucleotide sequence ID" value="NZ_QGDT01000020.1"/>
</dbReference>
<keyword evidence="4" id="KW-1185">Reference proteome</keyword>
<dbReference type="InterPro" id="IPR026444">
    <property type="entry name" value="Secre_tail"/>
</dbReference>
<dbReference type="InterPro" id="IPR015919">
    <property type="entry name" value="Cadherin-like_sf"/>
</dbReference>
<gene>
    <name evidence="3" type="ORF">CLV98_12022</name>
</gene>
<dbReference type="GO" id="GO:0005509">
    <property type="term" value="F:calcium ion binding"/>
    <property type="evidence" value="ECO:0007669"/>
    <property type="project" value="InterPro"/>
</dbReference>
<dbReference type="AlphaFoldDB" id="A0A316A7J1"/>
<comment type="caution">
    <text evidence="3">The sequence shown here is derived from an EMBL/GenBank/DDBJ whole genome shotgun (WGS) entry which is preliminary data.</text>
</comment>
<evidence type="ECO:0000259" key="2">
    <source>
        <dbReference type="Pfam" id="PF18962"/>
    </source>
</evidence>
<proteinExistence type="predicted"/>
<name>A0A316A7J1_9BACT</name>
<sequence length="1201" mass="125217">MSKTFTSPVQWLPTFLILLLLLVGQAHAQKPTSFSYPSPVVYSANVSNVYLSPTVTGSVDSYSMPASPALPAGLTFNTNTGIISGKPTAALNSTTYTITAHNGFGNAVTTVTMTVLNFYLDNANAQVSFGGTGVTISHPNGTSSGTSVGDITLYENVATLGGQAVDCYVLTKAINNVSSWITFDQTATSGGGYDSNDPKFFSPQLNFGTGGGNVTFEFQYIFHGTYNSTTKSGTNVVLQNVTLNTYDIDGNGGTDSYQFNEFGGFNTSQLGSTPTVAASYNAATGLTKFRSTSTTNSTTITAPATRVQVTYSYLSNFTIVVGAEGSGVSFFFLDMAYRSFAGTNITSSPSIDLDTSSPGVANESSNCGVDLAFTASSQTNIIAPNALSEFDVTYPLSSITNGSSEELVINGATAGTTNHALNFTSGSTGTVTVGGVVFNFTKTATTVGGITTNKIAFTRSTGGTTFAAAQAETLLDALRYRNSAISPTNGERKFTVNVLNTVFKSPDASFSAGVNCVSIAGHIYKDQNGLLGTDANTISANSNSGQFGAGEVYAILVNPVDNTVLSSQPVAAGGGYSFGKVSPGNYIIYVSNSSQNIGTTFSAPTYPSGGYLSIGENLGAGAGNDLLVDGTLYITVGSIPVTEANFGLNTPPIAENVTAASQPNPGASQRVVVPTLNGSDPEEGTLSGGTGNTLKITSLPTNGTLYYNGVEVTLNALISDYDPTKLTVDPIAGAPTIVFTYKEIDAGALESPNATVTMPFTEILISGDVYYDVNGVTNGAIDGTLINNPNGDQLYANLVDPNTGLVVGTVMVNNSGHYSFNSGSGLRTNSTFEVVISTVEGVVGTTTGVTSVLPDYWVSTADGFGDGSTDGRPNGVLTVSMVLTNMTTNLDFGIEQAPVSGSGSNSAVDPGGVANVTVPANTFTNGAWSTDIDGSVKNIRITSFPSNTTSITINGTTYNANVPSEVSALLSLIIPVDANGSPTVAIAVDPSGTGASSVDIPFVTIDNAGKESKSIGHAVMDFSALPVQLKSFDVNKEGAAIRLDWATTEEENSAFFEIQHSTDAKSWNILGEVQSQVNSKTEQHYQYIHETAQAGQNYYRLKMVDLDGSFSYSRIKSLLNEFGLKLTVFPNPASEIILLENLDQYDVKKIEIMDVAGHMVYHSSTVTKAGIRISNLASGKYIMLLTEANGNISSKSFVIRK</sequence>